<evidence type="ECO:0000256" key="2">
    <source>
        <dbReference type="ARBA" id="ARBA00004629"/>
    </source>
</evidence>
<dbReference type="GO" id="GO:0007052">
    <property type="term" value="P:mitotic spindle organization"/>
    <property type="evidence" value="ECO:0007669"/>
    <property type="project" value="TreeGrafter"/>
</dbReference>
<dbReference type="Pfam" id="PF05837">
    <property type="entry name" value="CENP-H"/>
    <property type="match status" value="1"/>
</dbReference>
<accession>A0A1H6PMQ0</accession>
<sequence length="235" mass="26518">MNLTQSSLDTISAISKHETSIPQLEKLTYRVLNETDATILEKLDLYESLALERAVKESDVSDLPEDLREANIETLKSRVKELETRLNVQRRVTRDSIASSSILNAIHHGRETTFHESSLLPLLALRDEKSRDLLDSLIVVTGLRKQLDVLICENRASLDTQRSIVRSIEKANDKSADRHQNNQAISELEAKLHNTKNKRRVLAEIFTALITASGIDWCEDEDLVQLIVGAGELNR</sequence>
<evidence type="ECO:0000256" key="8">
    <source>
        <dbReference type="SAM" id="Coils"/>
    </source>
</evidence>
<reference evidence="10 12" key="1">
    <citation type="journal article" date="2016" name="PLoS ONE">
        <title>Sequence Assembly of Yarrowia lipolytica Strain W29/CLIB89 Shows Transposable Element Diversity.</title>
        <authorList>
            <person name="Magnan C."/>
            <person name="Yu J."/>
            <person name="Chang I."/>
            <person name="Jahn E."/>
            <person name="Kanomata Y."/>
            <person name="Wu J."/>
            <person name="Zeller M."/>
            <person name="Oakes M."/>
            <person name="Baldi P."/>
            <person name="Sandmeyer S."/>
        </authorList>
    </citation>
    <scope>NUCLEOTIDE SEQUENCE [LARGE SCALE GENOMIC DNA]</scope>
    <source>
        <strain evidence="10">CLIB89</strain>
        <strain evidence="12">CLIB89(W29)</strain>
    </source>
</reference>
<dbReference type="KEGG" id="yli:2907137"/>
<dbReference type="InterPro" id="IPR040034">
    <property type="entry name" value="CENP-H"/>
</dbReference>
<evidence type="ECO:0000313" key="13">
    <source>
        <dbReference type="Proteomes" id="UP000256601"/>
    </source>
</evidence>
<dbReference type="GO" id="GO:0000776">
    <property type="term" value="C:kinetochore"/>
    <property type="evidence" value="ECO:0007669"/>
    <property type="project" value="UniProtKB-KW"/>
</dbReference>
<evidence type="ECO:0000313" key="12">
    <source>
        <dbReference type="Proteomes" id="UP000182444"/>
    </source>
</evidence>
<keyword evidence="8" id="KW-0175">Coiled coil</keyword>
<evidence type="ECO:0000256" key="3">
    <source>
        <dbReference type="ARBA" id="ARBA00022454"/>
    </source>
</evidence>
<evidence type="ECO:0000256" key="1">
    <source>
        <dbReference type="ARBA" id="ARBA00004123"/>
    </source>
</evidence>
<dbReference type="VEuPathDB" id="FungiDB:YALI0_B16764g"/>
<dbReference type="OrthoDB" id="4084810at2759"/>
<name>A0A1H6PMQ0_YARLL</name>
<dbReference type="GeneID" id="2907137"/>
<dbReference type="GO" id="GO:0007059">
    <property type="term" value="P:chromosome segregation"/>
    <property type="evidence" value="ECO:0007669"/>
    <property type="project" value="TreeGrafter"/>
</dbReference>
<dbReference type="VEuPathDB" id="FungiDB:YALI1_B21816g"/>
<dbReference type="Proteomes" id="UP000182444">
    <property type="component" value="Chromosome 1B"/>
</dbReference>
<reference evidence="11 13" key="2">
    <citation type="submission" date="2018-07" db="EMBL/GenBank/DDBJ databases">
        <title>Draft Genome Assemblies for Five Robust Yarrowia lipolytica Strains Exhibiting High Lipid Production and Pentose Sugar Utilization and Sugar Alcohol Secretion from Undetoxified Lignocellulosic Biomass Hydrolysates.</title>
        <authorList>
            <consortium name="DOE Joint Genome Institute"/>
            <person name="Walker C."/>
            <person name="Ryu S."/>
            <person name="Na H."/>
            <person name="Zane M."/>
            <person name="LaButti K."/>
            <person name="Lipzen A."/>
            <person name="Haridas S."/>
            <person name="Barry K."/>
            <person name="Grigoriev I.V."/>
            <person name="Quarterman J."/>
            <person name="Slininger P."/>
            <person name="Dien B."/>
            <person name="Trinh C.T."/>
        </authorList>
    </citation>
    <scope>NUCLEOTIDE SEQUENCE [LARGE SCALE GENOMIC DNA]</scope>
    <source>
        <strain evidence="11 13">YB392</strain>
    </source>
</reference>
<feature type="coiled-coil region" evidence="8">
    <location>
        <begin position="178"/>
        <end position="205"/>
    </location>
</feature>
<keyword evidence="3" id="KW-0158">Chromosome</keyword>
<keyword evidence="4" id="KW-0995">Kinetochore</keyword>
<dbReference type="Proteomes" id="UP000256601">
    <property type="component" value="Unassembled WGS sequence"/>
</dbReference>
<proteinExistence type="inferred from homology"/>
<dbReference type="AlphaFoldDB" id="A0A1H6PMQ0"/>
<dbReference type="InterPro" id="IPR008426">
    <property type="entry name" value="CENP-H_C"/>
</dbReference>
<keyword evidence="5" id="KW-0539">Nucleus</keyword>
<comment type="subcellular location">
    <subcellularLocation>
        <location evidence="2">Chromosome</location>
        <location evidence="2">Centromere</location>
        <location evidence="2">Kinetochore</location>
    </subcellularLocation>
    <subcellularLocation>
        <location evidence="1">Nucleus</location>
    </subcellularLocation>
</comment>
<dbReference type="RefSeq" id="XP_500988.1">
    <property type="nucleotide sequence ID" value="XM_500988.1"/>
</dbReference>
<evidence type="ECO:0000313" key="11">
    <source>
        <dbReference type="EMBL" id="RDW28360.1"/>
    </source>
</evidence>
<comment type="similarity">
    <text evidence="7">Belongs to the CENP-H/MCM16 family.</text>
</comment>
<evidence type="ECO:0000259" key="9">
    <source>
        <dbReference type="Pfam" id="PF05837"/>
    </source>
</evidence>
<dbReference type="GO" id="GO:0043515">
    <property type="term" value="F:kinetochore binding"/>
    <property type="evidence" value="ECO:0007669"/>
    <property type="project" value="TreeGrafter"/>
</dbReference>
<feature type="coiled-coil region" evidence="8">
    <location>
        <begin position="65"/>
        <end position="92"/>
    </location>
</feature>
<dbReference type="EMBL" id="CP017554">
    <property type="protein sequence ID" value="AOW01807.1"/>
    <property type="molecule type" value="Genomic_DNA"/>
</dbReference>
<evidence type="ECO:0000256" key="5">
    <source>
        <dbReference type="ARBA" id="ARBA00023242"/>
    </source>
</evidence>
<dbReference type="GO" id="GO:0005634">
    <property type="term" value="C:nucleus"/>
    <property type="evidence" value="ECO:0007669"/>
    <property type="project" value="UniProtKB-SubCell"/>
</dbReference>
<dbReference type="PANTHER" id="PTHR48122:SF1">
    <property type="entry name" value="CENTROMERE PROTEIN H"/>
    <property type="match status" value="1"/>
</dbReference>
<feature type="domain" description="Centromere protein H C-terminal" evidence="9">
    <location>
        <begin position="38"/>
        <end position="229"/>
    </location>
</feature>
<dbReference type="EMBL" id="KZ858953">
    <property type="protein sequence ID" value="RDW28360.1"/>
    <property type="molecule type" value="Genomic_DNA"/>
</dbReference>
<gene>
    <name evidence="11" type="ORF">B0I71DRAFT_45819</name>
    <name evidence="10" type="ORF">YALI1_B21816g</name>
</gene>
<evidence type="ECO:0000256" key="4">
    <source>
        <dbReference type="ARBA" id="ARBA00022838"/>
    </source>
</evidence>
<organism evidence="10 12">
    <name type="scientific">Yarrowia lipolytica</name>
    <name type="common">Candida lipolytica</name>
    <dbReference type="NCBI Taxonomy" id="4952"/>
    <lineage>
        <taxon>Eukaryota</taxon>
        <taxon>Fungi</taxon>
        <taxon>Dikarya</taxon>
        <taxon>Ascomycota</taxon>
        <taxon>Saccharomycotina</taxon>
        <taxon>Dipodascomycetes</taxon>
        <taxon>Dipodascales</taxon>
        <taxon>Dipodascales incertae sedis</taxon>
        <taxon>Yarrowia</taxon>
    </lineage>
</organism>
<evidence type="ECO:0000313" key="10">
    <source>
        <dbReference type="EMBL" id="AOW01807.1"/>
    </source>
</evidence>
<protein>
    <submittedName>
        <fullName evidence="11">Centromere protein H (CENP-H)-domain-containing protein</fullName>
    </submittedName>
</protein>
<dbReference type="GO" id="GO:0051382">
    <property type="term" value="P:kinetochore assembly"/>
    <property type="evidence" value="ECO:0007669"/>
    <property type="project" value="InterPro"/>
</dbReference>
<keyword evidence="6" id="KW-0137">Centromere</keyword>
<dbReference type="PANTHER" id="PTHR48122">
    <property type="entry name" value="CENTROMERE PROTEIN H"/>
    <property type="match status" value="1"/>
</dbReference>
<evidence type="ECO:0000256" key="6">
    <source>
        <dbReference type="ARBA" id="ARBA00023328"/>
    </source>
</evidence>
<evidence type="ECO:0000256" key="7">
    <source>
        <dbReference type="ARBA" id="ARBA00025735"/>
    </source>
</evidence>